<dbReference type="GO" id="GO:0032259">
    <property type="term" value="P:methylation"/>
    <property type="evidence" value="ECO:0007669"/>
    <property type="project" value="UniProtKB-KW"/>
</dbReference>
<dbReference type="InterPro" id="IPR029064">
    <property type="entry name" value="Ribosomal_eL30-like_sf"/>
</dbReference>
<accession>S7XFI6</accession>
<proteinExistence type="predicted"/>
<protein>
    <submittedName>
        <fullName evidence="2">RNA methyltransferase, TrmH family</fullName>
    </submittedName>
</protein>
<dbReference type="Proteomes" id="UP000014962">
    <property type="component" value="Unassembled WGS sequence"/>
</dbReference>
<dbReference type="Pfam" id="PF22435">
    <property type="entry name" value="MRM3-like_sub_bind"/>
    <property type="match status" value="1"/>
</dbReference>
<dbReference type="SUPFAM" id="SSF55315">
    <property type="entry name" value="L30e-like"/>
    <property type="match status" value="1"/>
</dbReference>
<feature type="domain" description="MRM3-like substrate binding" evidence="1">
    <location>
        <begin position="5"/>
        <end position="67"/>
    </location>
</feature>
<reference evidence="2 3" key="1">
    <citation type="journal article" date="2013" name="Genome Announc.">
        <title>Draft Genome Sequence of Winogradskyella psychrotolerans RS-3T, Isolated from the Marine Transect of Kongsfjorden, Ny-Alesund, Svalbard, Arctic Ocean.</title>
        <authorList>
            <person name="Kumar Pinnaka A."/>
            <person name="Ara S."/>
            <person name="Singh A."/>
            <person name="Shivaji S."/>
        </authorList>
    </citation>
    <scope>NUCLEOTIDE SEQUENCE [LARGE SCALE GENOMIC DNA]</scope>
    <source>
        <strain evidence="2 3">RS-3</strain>
    </source>
</reference>
<dbReference type="AlphaFoldDB" id="S7XFI6"/>
<keyword evidence="2" id="KW-0489">Methyltransferase</keyword>
<comment type="caution">
    <text evidence="2">The sequence shown here is derived from an EMBL/GenBank/DDBJ whole genome shotgun (WGS) entry which is preliminary data.</text>
</comment>
<dbReference type="STRING" id="641526.ADIWIN_0102"/>
<organism evidence="2 3">
    <name type="scientific">Winogradskyella psychrotolerans RS-3</name>
    <dbReference type="NCBI Taxonomy" id="641526"/>
    <lineage>
        <taxon>Bacteria</taxon>
        <taxon>Pseudomonadati</taxon>
        <taxon>Bacteroidota</taxon>
        <taxon>Flavobacteriia</taxon>
        <taxon>Flavobacteriales</taxon>
        <taxon>Flavobacteriaceae</taxon>
        <taxon>Winogradskyella</taxon>
    </lineage>
</organism>
<dbReference type="InterPro" id="IPR053888">
    <property type="entry name" value="MRM3-like_sub_bind"/>
</dbReference>
<dbReference type="GO" id="GO:0008168">
    <property type="term" value="F:methyltransferase activity"/>
    <property type="evidence" value="ECO:0007669"/>
    <property type="project" value="UniProtKB-KW"/>
</dbReference>
<dbReference type="EMBL" id="ATMR01000007">
    <property type="protein sequence ID" value="EPR74738.1"/>
    <property type="molecule type" value="Genomic_DNA"/>
</dbReference>
<dbReference type="Gene3D" id="3.30.1330.30">
    <property type="match status" value="1"/>
</dbReference>
<keyword evidence="3" id="KW-1185">Reference proteome</keyword>
<dbReference type="eggNOG" id="COG0566">
    <property type="taxonomic scope" value="Bacteria"/>
</dbReference>
<keyword evidence="2" id="KW-0808">Transferase</keyword>
<dbReference type="PATRIC" id="fig|641526.4.peg.101"/>
<evidence type="ECO:0000259" key="1">
    <source>
        <dbReference type="Pfam" id="PF22435"/>
    </source>
</evidence>
<sequence length="80" mass="9243">MLSKNQIKLIKSLSQKKGRQQNGLFIVEGIKGVSEFLKSDYNLKHLYTTESIFDASIDLTSEISEVELKKYQHLKTRIQL</sequence>
<evidence type="ECO:0000313" key="3">
    <source>
        <dbReference type="Proteomes" id="UP000014962"/>
    </source>
</evidence>
<gene>
    <name evidence="2" type="ORF">ADIWIN_0102</name>
</gene>
<name>S7XFI6_9FLAO</name>
<evidence type="ECO:0000313" key="2">
    <source>
        <dbReference type="EMBL" id="EPR74738.1"/>
    </source>
</evidence>